<dbReference type="PANTHER" id="PTHR31852">
    <property type="entry name" value="LATE EMBRYOGENESIS ABUNDANT (LEA) HYDROXYPROLINE-RICH GLYCOPROTEIN FAMILY"/>
    <property type="match status" value="1"/>
</dbReference>
<keyword evidence="1" id="KW-1133">Transmembrane helix</keyword>
<gene>
    <name evidence="3" type="ORF">DVH24_036398</name>
</gene>
<dbReference type="EMBL" id="RDQH01000338">
    <property type="protein sequence ID" value="RXH82057.1"/>
    <property type="molecule type" value="Genomic_DNA"/>
</dbReference>
<dbReference type="InterPro" id="IPR055301">
    <property type="entry name" value="Lea14-like_2"/>
</dbReference>
<dbReference type="Gene3D" id="2.60.40.1820">
    <property type="match status" value="1"/>
</dbReference>
<evidence type="ECO:0000313" key="4">
    <source>
        <dbReference type="Proteomes" id="UP000290289"/>
    </source>
</evidence>
<evidence type="ECO:0000256" key="1">
    <source>
        <dbReference type="SAM" id="Phobius"/>
    </source>
</evidence>
<sequence length="379" mass="40881">MKAAHGGDASPRRRTCRNVCLAATAVVFVATIVLVILCLTVFKAKNPTTTVNSAVLKDLDVSLNIPRVSVDVNLTLGVDLSVKNPNKVGFKYKNSTASLNYRGTQVGEAQIGSGKISADQTKPMNVTLTIMADRLLGKSSELFSDVRAGTLPLNTFTKISGKVIVLGIFKIHVVSTSSCDFSIDVEQEQCMELSKLKTMLKQKPLLAAALAVLGVLLALFFIMLILGLTKYKPKDPITRVDAVVLRNLDISHQAPKLITVDMSLSIKNQNKVVFKPTKGTAVLFYKGVNVGEAAIEIGKMAPGATINTNATFTPLADHFQRNPEVSFDLLAGRMPFNTFTKVPGKVKVFGMAKVGVISTRLCGFEIDIRSKTIGDHRCA</sequence>
<evidence type="ECO:0000313" key="3">
    <source>
        <dbReference type="EMBL" id="RXH82057.1"/>
    </source>
</evidence>
<feature type="domain" description="Late embryogenesis abundant protein LEA-2 subgroup" evidence="2">
    <location>
        <begin position="80"/>
        <end position="174"/>
    </location>
</feature>
<comment type="caution">
    <text evidence="3">The sequence shown here is derived from an EMBL/GenBank/DDBJ whole genome shotgun (WGS) entry which is preliminary data.</text>
</comment>
<name>A0A498IJ13_MALDO</name>
<organism evidence="3 4">
    <name type="scientific">Malus domestica</name>
    <name type="common">Apple</name>
    <name type="synonym">Pyrus malus</name>
    <dbReference type="NCBI Taxonomy" id="3750"/>
    <lineage>
        <taxon>Eukaryota</taxon>
        <taxon>Viridiplantae</taxon>
        <taxon>Streptophyta</taxon>
        <taxon>Embryophyta</taxon>
        <taxon>Tracheophyta</taxon>
        <taxon>Spermatophyta</taxon>
        <taxon>Magnoliopsida</taxon>
        <taxon>eudicotyledons</taxon>
        <taxon>Gunneridae</taxon>
        <taxon>Pentapetalae</taxon>
        <taxon>rosids</taxon>
        <taxon>fabids</taxon>
        <taxon>Rosales</taxon>
        <taxon>Rosaceae</taxon>
        <taxon>Amygdaloideae</taxon>
        <taxon>Maleae</taxon>
        <taxon>Malus</taxon>
    </lineage>
</organism>
<dbReference type="STRING" id="3750.A0A498IJ13"/>
<keyword evidence="4" id="KW-1185">Reference proteome</keyword>
<keyword evidence="1" id="KW-0812">Transmembrane</keyword>
<dbReference type="SUPFAM" id="SSF117070">
    <property type="entry name" value="LEA14-like"/>
    <property type="match status" value="1"/>
</dbReference>
<dbReference type="InterPro" id="IPR004864">
    <property type="entry name" value="LEA_2"/>
</dbReference>
<proteinExistence type="predicted"/>
<dbReference type="Proteomes" id="UP000290289">
    <property type="component" value="Chromosome 12"/>
</dbReference>
<protein>
    <recommendedName>
        <fullName evidence="2">Late embryogenesis abundant protein LEA-2 subgroup domain-containing protein</fullName>
    </recommendedName>
</protein>
<dbReference type="Pfam" id="PF03168">
    <property type="entry name" value="LEA_2"/>
    <property type="match status" value="1"/>
</dbReference>
<reference evidence="3 4" key="1">
    <citation type="submission" date="2018-10" db="EMBL/GenBank/DDBJ databases">
        <title>A high-quality apple genome assembly.</title>
        <authorList>
            <person name="Hu J."/>
        </authorList>
    </citation>
    <scope>NUCLEOTIDE SEQUENCE [LARGE SCALE GENOMIC DNA]</scope>
    <source>
        <strain evidence="4">cv. HFTH1</strain>
        <tissue evidence="3">Young leaf</tissue>
    </source>
</reference>
<feature type="transmembrane region" description="Helical" evidence="1">
    <location>
        <begin position="205"/>
        <end position="229"/>
    </location>
</feature>
<accession>A0A498IJ13</accession>
<feature type="transmembrane region" description="Helical" evidence="1">
    <location>
        <begin position="20"/>
        <end position="42"/>
    </location>
</feature>
<dbReference type="AlphaFoldDB" id="A0A498IJ13"/>
<evidence type="ECO:0000259" key="2">
    <source>
        <dbReference type="Pfam" id="PF03168"/>
    </source>
</evidence>
<keyword evidence="1" id="KW-0472">Membrane</keyword>